<dbReference type="Pfam" id="PF01195">
    <property type="entry name" value="Pept_tRNA_hydro"/>
    <property type="match status" value="1"/>
</dbReference>
<keyword evidence="6" id="KW-1185">Reference proteome</keyword>
<dbReference type="Proteomes" id="UP000318538">
    <property type="component" value="Chromosome"/>
</dbReference>
<reference evidence="5 6" key="1">
    <citation type="submission" date="2019-02" db="EMBL/GenBank/DDBJ databases">
        <title>Deep-cultivation of Planctomycetes and their phenomic and genomic characterization uncovers novel biology.</title>
        <authorList>
            <person name="Wiegand S."/>
            <person name="Jogler M."/>
            <person name="Boedeker C."/>
            <person name="Pinto D."/>
            <person name="Vollmers J."/>
            <person name="Rivas-Marin E."/>
            <person name="Kohn T."/>
            <person name="Peeters S.H."/>
            <person name="Heuer A."/>
            <person name="Rast P."/>
            <person name="Oberbeckmann S."/>
            <person name="Bunk B."/>
            <person name="Jeske O."/>
            <person name="Meyerdierks A."/>
            <person name="Storesund J.E."/>
            <person name="Kallscheuer N."/>
            <person name="Luecker S."/>
            <person name="Lage O.M."/>
            <person name="Pohl T."/>
            <person name="Merkel B.J."/>
            <person name="Hornburger P."/>
            <person name="Mueller R.-W."/>
            <person name="Bruemmer F."/>
            <person name="Labrenz M."/>
            <person name="Spormann A.M."/>
            <person name="Op den Camp H."/>
            <person name="Overmann J."/>
            <person name="Amann R."/>
            <person name="Jetten M.S.M."/>
            <person name="Mascher T."/>
            <person name="Medema M.H."/>
            <person name="Devos D.P."/>
            <person name="Kaster A.-K."/>
            <person name="Ovreas L."/>
            <person name="Rohde M."/>
            <person name="Galperin M.Y."/>
            <person name="Jogler C."/>
        </authorList>
    </citation>
    <scope>NUCLEOTIDE SEQUENCE [LARGE SCALE GENOMIC DNA]</scope>
    <source>
        <strain evidence="5 6">K22_7</strain>
    </source>
</reference>
<dbReference type="EC" id="3.1.1.29" evidence="5"/>
<organism evidence="5 6">
    <name type="scientific">Rubripirellula lacrimiformis</name>
    <dbReference type="NCBI Taxonomy" id="1930273"/>
    <lineage>
        <taxon>Bacteria</taxon>
        <taxon>Pseudomonadati</taxon>
        <taxon>Planctomycetota</taxon>
        <taxon>Planctomycetia</taxon>
        <taxon>Pirellulales</taxon>
        <taxon>Pirellulaceae</taxon>
        <taxon>Rubripirellula</taxon>
    </lineage>
</organism>
<dbReference type="GO" id="GO:0000049">
    <property type="term" value="F:tRNA binding"/>
    <property type="evidence" value="ECO:0007669"/>
    <property type="project" value="UniProtKB-KW"/>
</dbReference>
<dbReference type="InterPro" id="IPR036416">
    <property type="entry name" value="Pept_tRNA_hydro_sf"/>
</dbReference>
<keyword evidence="1" id="KW-0820">tRNA-binding</keyword>
<proteinExistence type="predicted"/>
<name>A0A517N808_9BACT</name>
<sequence length="170" mass="17807">MAADAVVSGERLILLWPQTYMNASGQSVRKAMDFYKLAASDVLVVCDDLNLASGKVRLRASGSAGGQKGLADTIRHLQSDEFARLKIGIGRPPEGWEVTDYVLGKFSGNEQETMETAATAAARVAISWATDGVAAAMNRHNGGDDGGAKKGASKKQRDVSGNGGKPGRPS</sequence>
<feature type="compositionally biased region" description="Gly residues" evidence="4">
    <location>
        <begin position="161"/>
        <end position="170"/>
    </location>
</feature>
<protein>
    <submittedName>
        <fullName evidence="5">Peptidyl-tRNA hydrolase</fullName>
        <ecNumber evidence="5">3.1.1.29</ecNumber>
    </submittedName>
</protein>
<accession>A0A517N808</accession>
<dbReference type="CDD" id="cd00462">
    <property type="entry name" value="PTH"/>
    <property type="match status" value="1"/>
</dbReference>
<evidence type="ECO:0000256" key="1">
    <source>
        <dbReference type="ARBA" id="ARBA00022555"/>
    </source>
</evidence>
<dbReference type="KEGG" id="rlc:K227x_15190"/>
<dbReference type="EMBL" id="CP036525">
    <property type="protein sequence ID" value="QDT03138.1"/>
    <property type="molecule type" value="Genomic_DNA"/>
</dbReference>
<evidence type="ECO:0000256" key="3">
    <source>
        <dbReference type="ARBA" id="ARBA00022884"/>
    </source>
</evidence>
<dbReference type="GO" id="GO:0004045">
    <property type="term" value="F:peptidyl-tRNA hydrolase activity"/>
    <property type="evidence" value="ECO:0007669"/>
    <property type="project" value="UniProtKB-EC"/>
</dbReference>
<evidence type="ECO:0000313" key="5">
    <source>
        <dbReference type="EMBL" id="QDT03138.1"/>
    </source>
</evidence>
<feature type="region of interest" description="Disordered" evidence="4">
    <location>
        <begin position="136"/>
        <end position="170"/>
    </location>
</feature>
<dbReference type="InterPro" id="IPR001328">
    <property type="entry name" value="Pept_tRNA_hydro"/>
</dbReference>
<gene>
    <name evidence="5" type="primary">pth</name>
    <name evidence="5" type="ORF">K227x_15190</name>
</gene>
<keyword evidence="3" id="KW-0694">RNA-binding</keyword>
<evidence type="ECO:0000313" key="6">
    <source>
        <dbReference type="Proteomes" id="UP000318538"/>
    </source>
</evidence>
<dbReference type="NCBIfam" id="TIGR00447">
    <property type="entry name" value="pth"/>
    <property type="match status" value="1"/>
</dbReference>
<dbReference type="Gene3D" id="3.40.50.1470">
    <property type="entry name" value="Peptidyl-tRNA hydrolase"/>
    <property type="match status" value="1"/>
</dbReference>
<evidence type="ECO:0000256" key="4">
    <source>
        <dbReference type="SAM" id="MobiDB-lite"/>
    </source>
</evidence>
<keyword evidence="2 5" id="KW-0378">Hydrolase</keyword>
<dbReference type="SUPFAM" id="SSF53178">
    <property type="entry name" value="Peptidyl-tRNA hydrolase-like"/>
    <property type="match status" value="1"/>
</dbReference>
<evidence type="ECO:0000256" key="2">
    <source>
        <dbReference type="ARBA" id="ARBA00022801"/>
    </source>
</evidence>
<dbReference type="PANTHER" id="PTHR17224:SF1">
    <property type="entry name" value="PEPTIDYL-TRNA HYDROLASE"/>
    <property type="match status" value="1"/>
</dbReference>
<dbReference type="PANTHER" id="PTHR17224">
    <property type="entry name" value="PEPTIDYL-TRNA HYDROLASE"/>
    <property type="match status" value="1"/>
</dbReference>
<dbReference type="AlphaFoldDB" id="A0A517N808"/>